<comment type="caution">
    <text evidence="2">The sequence shown here is derived from an EMBL/GenBank/DDBJ whole genome shotgun (WGS) entry which is preliminary data.</text>
</comment>
<proteinExistence type="predicted"/>
<evidence type="ECO:0000256" key="1">
    <source>
        <dbReference type="SAM" id="Phobius"/>
    </source>
</evidence>
<dbReference type="Proteomes" id="UP001183226">
    <property type="component" value="Unassembled WGS sequence"/>
</dbReference>
<dbReference type="RefSeq" id="WP_311545961.1">
    <property type="nucleotide sequence ID" value="NZ_JAVREK010000015.1"/>
</dbReference>
<evidence type="ECO:0000313" key="2">
    <source>
        <dbReference type="EMBL" id="MDT0303478.1"/>
    </source>
</evidence>
<evidence type="ECO:0000313" key="3">
    <source>
        <dbReference type="Proteomes" id="UP001183226"/>
    </source>
</evidence>
<feature type="transmembrane region" description="Helical" evidence="1">
    <location>
        <begin position="29"/>
        <end position="50"/>
    </location>
</feature>
<protein>
    <recommendedName>
        <fullName evidence="4">Integral membrane protein</fullName>
    </recommendedName>
</protein>
<feature type="transmembrane region" description="Helical" evidence="1">
    <location>
        <begin position="87"/>
        <end position="110"/>
    </location>
</feature>
<feature type="transmembrane region" description="Helical" evidence="1">
    <location>
        <begin position="116"/>
        <end position="137"/>
    </location>
</feature>
<reference evidence="3" key="1">
    <citation type="submission" date="2023-07" db="EMBL/GenBank/DDBJ databases">
        <title>30 novel species of actinomycetes from the DSMZ collection.</title>
        <authorList>
            <person name="Nouioui I."/>
        </authorList>
    </citation>
    <scope>NUCLEOTIDE SEQUENCE [LARGE SCALE GENOMIC DNA]</scope>
    <source>
        <strain evidence="3">DSM 45055</strain>
    </source>
</reference>
<keyword evidence="1" id="KW-1133">Transmembrane helix</keyword>
<keyword evidence="1" id="KW-0812">Transmembrane</keyword>
<feature type="transmembrane region" description="Helical" evidence="1">
    <location>
        <begin position="56"/>
        <end position="75"/>
    </location>
</feature>
<organism evidence="2 3">
    <name type="scientific">Streptomonospora wellingtoniae</name>
    <dbReference type="NCBI Taxonomy" id="3075544"/>
    <lineage>
        <taxon>Bacteria</taxon>
        <taxon>Bacillati</taxon>
        <taxon>Actinomycetota</taxon>
        <taxon>Actinomycetes</taxon>
        <taxon>Streptosporangiales</taxon>
        <taxon>Nocardiopsidaceae</taxon>
        <taxon>Streptomonospora</taxon>
    </lineage>
</organism>
<dbReference type="EMBL" id="JAVREK010000015">
    <property type="protein sequence ID" value="MDT0303478.1"/>
    <property type="molecule type" value="Genomic_DNA"/>
</dbReference>
<evidence type="ECO:0008006" key="4">
    <source>
        <dbReference type="Google" id="ProtNLM"/>
    </source>
</evidence>
<accession>A0ABU2KWJ4</accession>
<sequence length="154" mass="15755">MDLGQAREALERAEALGAEMGRERRKGRWISACLAALGAVAAAATAALGFVPNGLAVMPVALTAVVACAMALSWSAVRAVVPRHYQLLCFSLGPVAGAACAVTVPLGFTVFRGEPLWWIAGALLTGLPFLVAAFANLRATGPRAAGRIGAEGAR</sequence>
<gene>
    <name evidence="2" type="ORF">RM446_15270</name>
</gene>
<keyword evidence="1" id="KW-0472">Membrane</keyword>
<keyword evidence="3" id="KW-1185">Reference proteome</keyword>
<name>A0ABU2KWJ4_9ACTN</name>